<gene>
    <name evidence="2" type="ORF">ACN38_g11997</name>
</gene>
<feature type="transmembrane region" description="Helical" evidence="1">
    <location>
        <begin position="38"/>
        <end position="63"/>
    </location>
</feature>
<evidence type="ECO:0000313" key="2">
    <source>
        <dbReference type="EMBL" id="KOS37225.1"/>
    </source>
</evidence>
<organism evidence="2 3">
    <name type="scientific">Penicillium nordicum</name>
    <dbReference type="NCBI Taxonomy" id="229535"/>
    <lineage>
        <taxon>Eukaryota</taxon>
        <taxon>Fungi</taxon>
        <taxon>Dikarya</taxon>
        <taxon>Ascomycota</taxon>
        <taxon>Pezizomycotina</taxon>
        <taxon>Eurotiomycetes</taxon>
        <taxon>Eurotiomycetidae</taxon>
        <taxon>Eurotiales</taxon>
        <taxon>Aspergillaceae</taxon>
        <taxon>Penicillium</taxon>
    </lineage>
</organism>
<sequence>MLSGRAGGMEGELLWEGKRYDHVIIAFYLHPPVWDNKLFLFELLDFTFFGSSFMEIPLLCIFLKKKVHIF</sequence>
<proteinExistence type="predicted"/>
<evidence type="ECO:0000313" key="3">
    <source>
        <dbReference type="Proteomes" id="UP000037696"/>
    </source>
</evidence>
<reference evidence="2 3" key="1">
    <citation type="submission" date="2015-08" db="EMBL/GenBank/DDBJ databases">
        <title>Genome sequencing of Penicillium nordicum.</title>
        <authorList>
            <person name="Nguyen H.D."/>
            <person name="Seifert K.A."/>
        </authorList>
    </citation>
    <scope>NUCLEOTIDE SEQUENCE [LARGE SCALE GENOMIC DNA]</scope>
    <source>
        <strain evidence="2 3">DAOMC 185683</strain>
    </source>
</reference>
<name>A0A0M9WAF8_9EURO</name>
<keyword evidence="3" id="KW-1185">Reference proteome</keyword>
<dbReference type="Proteomes" id="UP000037696">
    <property type="component" value="Unassembled WGS sequence"/>
</dbReference>
<dbReference type="EMBL" id="LHQQ01000340">
    <property type="protein sequence ID" value="KOS37225.1"/>
    <property type="molecule type" value="Genomic_DNA"/>
</dbReference>
<protein>
    <submittedName>
        <fullName evidence="2">Uncharacterized protein</fullName>
    </submittedName>
</protein>
<accession>A0A0M9WAF8</accession>
<dbReference type="AlphaFoldDB" id="A0A0M9WAF8"/>
<evidence type="ECO:0000256" key="1">
    <source>
        <dbReference type="SAM" id="Phobius"/>
    </source>
</evidence>
<keyword evidence="1" id="KW-1133">Transmembrane helix</keyword>
<keyword evidence="1" id="KW-0472">Membrane</keyword>
<keyword evidence="1" id="KW-0812">Transmembrane</keyword>
<comment type="caution">
    <text evidence="2">The sequence shown here is derived from an EMBL/GenBank/DDBJ whole genome shotgun (WGS) entry which is preliminary data.</text>
</comment>